<evidence type="ECO:0000259" key="19">
    <source>
        <dbReference type="PROSITE" id="PS52036"/>
    </source>
</evidence>
<dbReference type="PaxDb" id="123214-PERMA_0402"/>
<comment type="miscellaneous">
    <text evidence="14">This enzyme is the only unique feature of hyperthermophilic bacteria/archaea known and seems to be essential for adaptation to life at high temperatures. It may play a role in stabilization of DNA at high temperatures.</text>
</comment>
<feature type="domain" description="Topo IA-type catalytic" evidence="20">
    <location>
        <begin position="757"/>
        <end position="1152"/>
    </location>
</feature>
<dbReference type="InterPro" id="IPR013497">
    <property type="entry name" value="Topo_IA_cen"/>
</dbReference>
<keyword evidence="14" id="KW-0378">Hydrolase</keyword>
<dbReference type="GO" id="GO:0005524">
    <property type="term" value="F:ATP binding"/>
    <property type="evidence" value="ECO:0007669"/>
    <property type="project" value="UniProtKB-UniRule"/>
</dbReference>
<evidence type="ECO:0000256" key="2">
    <source>
        <dbReference type="ARBA" id="ARBA00011245"/>
    </source>
</evidence>
<name>C0QU27_PERMH</name>
<dbReference type="CDD" id="cd17924">
    <property type="entry name" value="DDXDc_reverse_gyrase"/>
    <property type="match status" value="1"/>
</dbReference>
<dbReference type="PANTHER" id="PTHR43505:SF1">
    <property type="entry name" value="REVERSE GYRASE"/>
    <property type="match status" value="1"/>
</dbReference>
<dbReference type="CDD" id="cd00186">
    <property type="entry name" value="TOP1Ac"/>
    <property type="match status" value="1"/>
</dbReference>
<dbReference type="GO" id="GO:0006265">
    <property type="term" value="P:DNA topological change"/>
    <property type="evidence" value="ECO:0007669"/>
    <property type="project" value="UniProtKB-UniRule"/>
</dbReference>
<dbReference type="GO" id="GO:0006260">
    <property type="term" value="P:DNA replication"/>
    <property type="evidence" value="ECO:0007669"/>
    <property type="project" value="UniProtKB-UniRule"/>
</dbReference>
<keyword evidence="4 14" id="KW-0479">Metal-binding</keyword>
<dbReference type="InterPro" id="IPR013826">
    <property type="entry name" value="Topo_IA_cen_sub3"/>
</dbReference>
<dbReference type="SMART" id="SM00437">
    <property type="entry name" value="TOP1Ac"/>
    <property type="match status" value="1"/>
</dbReference>
<accession>C0QU27</accession>
<feature type="domain" description="RG N-terminal-type" evidence="19">
    <location>
        <begin position="2"/>
        <end position="40"/>
    </location>
</feature>
<dbReference type="PROSITE" id="PS50880">
    <property type="entry name" value="TOPRIM"/>
    <property type="match status" value="1"/>
</dbReference>
<dbReference type="eggNOG" id="COG1110">
    <property type="taxonomic scope" value="Bacteria"/>
</dbReference>
<dbReference type="EMBL" id="CP001230">
    <property type="protein sequence ID" value="ACO03845.1"/>
    <property type="molecule type" value="Genomic_DNA"/>
</dbReference>
<evidence type="ECO:0000256" key="14">
    <source>
        <dbReference type="HAMAP-Rule" id="MF_01125"/>
    </source>
</evidence>
<keyword evidence="11 14" id="KW-0413">Isomerase</keyword>
<evidence type="ECO:0000313" key="21">
    <source>
        <dbReference type="EMBL" id="ACO03845.1"/>
    </source>
</evidence>
<feature type="domain" description="Toprim" evidence="17">
    <location>
        <begin position="609"/>
        <end position="741"/>
    </location>
</feature>
<dbReference type="AlphaFoldDB" id="C0QU27"/>
<dbReference type="HOGENOM" id="CLU_002886_0_0_0"/>
<organism evidence="21 22">
    <name type="scientific">Persephonella marina (strain DSM 14350 / EX-H1)</name>
    <dbReference type="NCBI Taxonomy" id="123214"/>
    <lineage>
        <taxon>Bacteria</taxon>
        <taxon>Pseudomonadati</taxon>
        <taxon>Aquificota</taxon>
        <taxon>Aquificia</taxon>
        <taxon>Aquificales</taxon>
        <taxon>Hydrogenothermaceae</taxon>
        <taxon>Persephonella</taxon>
    </lineage>
</organism>
<dbReference type="GO" id="GO:0005737">
    <property type="term" value="C:cytoplasm"/>
    <property type="evidence" value="ECO:0007669"/>
    <property type="project" value="UniProtKB-SubCell"/>
</dbReference>
<comment type="domain">
    <text evidence="14">Introduction of positive supercoils requires the cooperation of both domains. The helicase-like domain probably does not directly unwind DNA, but more likely acts by driving ATP-dependent conformational changes within the whole enzyme. A beta hairpin in the 'latch' region of the N-terminal domain plays a regulatory role in the enzyme, repressing topoisomerase activity in the absence of ATP and preventing the enzyme from acting as an ATP-independent relaxing enzyme; it also helps to coordinate nucleotide hydrolysis by the ATPase domain with the supercoiling activity of the topoisomerase domain.</text>
</comment>
<dbReference type="InterPro" id="IPR003601">
    <property type="entry name" value="Topo_IA_2"/>
</dbReference>
<dbReference type="InterPro" id="IPR005736">
    <property type="entry name" value="Reverse_gyrase"/>
</dbReference>
<keyword evidence="10 14" id="KW-0238">DNA-binding</keyword>
<dbReference type="Gene3D" id="1.10.460.10">
    <property type="entry name" value="Topoisomerase I, domain 2"/>
    <property type="match status" value="1"/>
</dbReference>
<dbReference type="SMART" id="SM00436">
    <property type="entry name" value="TOP1Bc"/>
    <property type="match status" value="1"/>
</dbReference>
<keyword evidence="22" id="KW-1185">Reference proteome</keyword>
<comment type="subcellular location">
    <subcellularLocation>
        <location evidence="1 14">Cytoplasm</location>
    </subcellularLocation>
</comment>
<dbReference type="GO" id="GO:0003677">
    <property type="term" value="F:DNA binding"/>
    <property type="evidence" value="ECO:0007669"/>
    <property type="project" value="UniProtKB-UniRule"/>
</dbReference>
<dbReference type="PROSITE" id="PS51192">
    <property type="entry name" value="HELICASE_ATP_BIND_1"/>
    <property type="match status" value="1"/>
</dbReference>
<sequence>MSAIPIVYKDICPNCGGEITAERLEKGLLCESCLPEEIPREDICGILGYGRFVSICELWDKVNDFKSYFKGIINNDLWSIQETWTKRFFLNISYALLAPTGIGKTTFGLVLSKYLSEKEGKKTYLIFPTQVLVNQAYDRLVSFGMDPEKLLAYSTKFAKTKKKQEELKEKIKNNQFDILITTTMFLYKNIDIIPKGEFSLVFVDDVDSVLKSAKNIDKILMLLGFSEEDIQDTLKFITFKQKIFRQGQPEEKDLEIFNRWQEKINRISQKRKGVLIVSSATSNPRSKRVNLFRELLGFEVGRPSLTLRNIEDLYEKPDDVWETSVERIKKLGSGGLVFLSSSETRETLERYVKFLNEKGINAISYEDLMDSLEKFRSGEIPVVVGFASYRNPIARGLDLPDVIRYALFVGVPKLQFNIRFEEEFIHLYYFMLTLTPFLIKKKLIDPQEVRQLYEYINFLKVYAFIPEEKLDREKAERLREIQVYVKSIVEKPEVFDQIKDSPEITLKKTDEGFILITADVTGYIQASGRTSRLYAGGLTKGLAYLLVDDDKAFYSLQKKVRWFSEDIQFKPADQVDLEKILKEIDQDRENVRKVLSGEIIVEERQSFKTTVVIVESPNKARTIANFFGKPLRRKLKGIDAYEIAIGDKFLTIIASKGHIFDLNKEEEYFGVRKNSHFIPVFEPIDEGRKHIIEGIRELDLEVQEVFIATDPDTEGEKISYDLYLLSKPYNFNVKRAEFHEVTKKAFLEAVENYRDIDKNLVKAQLLRRISDRWIGFTISQYVQEKLHRHYLSAGRVQTPVLEWIIERTDQAKQKIAVVRVFIDNIPVEFSFEDRNRAKWFYQNIQFVIVSVKEKKEEKLFVRPFSTDTMLTASARELGFSPQETMSLAQDLFEAGLITYHRTDSIRVSDAGVFVAKEYIQENFGSEYIKIRTYSTYEGAHECIRPTRAVDADELRSMVYTMNLQGITRKHIRLYDLIFRQFIASQMREAVVEKVVYSVRAFDEEVETDLITDIIQHGYDLILPIRTDKLPEGKVDIKKKSYHLKPKVSYYTFGEIIKEMKEKGIGRPSTYAITVQKLLDRHYIIERRGYLFPTKLGRQVMELIKRREDIYRFVNESFTKELESLMDRIEQGKADYEKELEKLFKELEEKKLFFKVEIGKYSYEE</sequence>
<evidence type="ECO:0000256" key="9">
    <source>
        <dbReference type="ARBA" id="ARBA00023029"/>
    </source>
</evidence>
<dbReference type="PROSITE" id="PS52039">
    <property type="entry name" value="TOPO_IA_2"/>
    <property type="match status" value="1"/>
</dbReference>
<keyword evidence="6 14" id="KW-0863">Zinc-finger</keyword>
<evidence type="ECO:0000256" key="10">
    <source>
        <dbReference type="ARBA" id="ARBA00023125"/>
    </source>
</evidence>
<dbReference type="EC" id="5.6.2.-" evidence="14"/>
<feature type="binding site" evidence="14">
    <location>
        <position position="81"/>
    </location>
    <ligand>
        <name>ATP</name>
        <dbReference type="ChEBI" id="CHEBI:30616"/>
    </ligand>
</feature>
<comment type="cofactor">
    <cofactor evidence="14">
        <name>Zn(2+)</name>
        <dbReference type="ChEBI" id="CHEBI:29105"/>
    </cofactor>
    <text evidence="14">Binds 1 or 2 zinc ions per subunit.</text>
</comment>
<comment type="subunit">
    <text evidence="2 14">Monomer.</text>
</comment>
<dbReference type="SUPFAM" id="SSF56712">
    <property type="entry name" value="Prokaryotic type I DNA topoisomerase"/>
    <property type="match status" value="1"/>
</dbReference>
<evidence type="ECO:0000256" key="6">
    <source>
        <dbReference type="ARBA" id="ARBA00022771"/>
    </source>
</evidence>
<dbReference type="GO" id="GO:0008270">
    <property type="term" value="F:zinc ion binding"/>
    <property type="evidence" value="ECO:0007669"/>
    <property type="project" value="UniProtKB-UniRule"/>
</dbReference>
<evidence type="ECO:0000256" key="12">
    <source>
        <dbReference type="ARBA" id="ARBA00043976"/>
    </source>
</evidence>
<dbReference type="GO" id="GO:0160097">
    <property type="term" value="F:reverse gyrase activity"/>
    <property type="evidence" value="ECO:0007669"/>
    <property type="project" value="UniProtKB-UniRule"/>
</dbReference>
<evidence type="ECO:0000256" key="7">
    <source>
        <dbReference type="ARBA" id="ARBA00022833"/>
    </source>
</evidence>
<dbReference type="RefSeq" id="WP_012676084.1">
    <property type="nucleotide sequence ID" value="NC_012440.1"/>
</dbReference>
<evidence type="ECO:0000259" key="17">
    <source>
        <dbReference type="PROSITE" id="PS50880"/>
    </source>
</evidence>
<dbReference type="HAMAP" id="MF_01125">
    <property type="entry name" value="Reverse_gyrase"/>
    <property type="match status" value="1"/>
</dbReference>
<comment type="similarity">
    <text evidence="14">In the C-terminal section; belongs to the type IA topoisomerase family.</text>
</comment>
<dbReference type="PROSITE" id="PS52036">
    <property type="entry name" value="ZF_RG_N"/>
    <property type="match status" value="1"/>
</dbReference>
<dbReference type="Gene3D" id="2.60.510.20">
    <property type="match status" value="1"/>
</dbReference>
<dbReference type="Pfam" id="PF00270">
    <property type="entry name" value="DEAD"/>
    <property type="match status" value="1"/>
</dbReference>
<dbReference type="NCBIfam" id="TIGR01054">
    <property type="entry name" value="rgy"/>
    <property type="match status" value="1"/>
</dbReference>
<dbReference type="KEGG" id="pmx:PERMA_0402"/>
<dbReference type="STRING" id="123214.PERMA_0402"/>
<evidence type="ECO:0000256" key="4">
    <source>
        <dbReference type="ARBA" id="ARBA00022723"/>
    </source>
</evidence>
<keyword evidence="5 14" id="KW-0547">Nucleotide-binding</keyword>
<keyword evidence="3 14" id="KW-0963">Cytoplasm</keyword>
<evidence type="ECO:0000256" key="1">
    <source>
        <dbReference type="ARBA" id="ARBA00004496"/>
    </source>
</evidence>
<evidence type="ECO:0000256" key="11">
    <source>
        <dbReference type="ARBA" id="ARBA00023235"/>
    </source>
</evidence>
<dbReference type="InterPro" id="IPR023405">
    <property type="entry name" value="Topo_IA_core_domain"/>
</dbReference>
<dbReference type="InterPro" id="IPR013824">
    <property type="entry name" value="Topo_IA_cen_sub1"/>
</dbReference>
<dbReference type="InterPro" id="IPR014001">
    <property type="entry name" value="Helicase_ATP-bd"/>
</dbReference>
<evidence type="ECO:0000256" key="15">
    <source>
        <dbReference type="RuleBase" id="RU004026"/>
    </source>
</evidence>
<feature type="region of interest" description="Topoisomerase I" evidence="14">
    <location>
        <begin position="605"/>
        <end position="1164"/>
    </location>
</feature>
<comment type="catalytic activity">
    <reaction evidence="13 14 15">
        <text>ATP + H2O = ADP + phosphate + H(+)</text>
        <dbReference type="Rhea" id="RHEA:13065"/>
        <dbReference type="ChEBI" id="CHEBI:15377"/>
        <dbReference type="ChEBI" id="CHEBI:15378"/>
        <dbReference type="ChEBI" id="CHEBI:30616"/>
        <dbReference type="ChEBI" id="CHEBI:43474"/>
        <dbReference type="ChEBI" id="CHEBI:456216"/>
    </reaction>
</comment>
<evidence type="ECO:0000256" key="8">
    <source>
        <dbReference type="ARBA" id="ARBA00022840"/>
    </source>
</evidence>
<keyword evidence="7 14" id="KW-0862">Zinc</keyword>
<comment type="similarity">
    <text evidence="12 14">In the N-terminal section; belongs to the DEAD box helicase family. DDVD subfamily.</text>
</comment>
<dbReference type="SMART" id="SM00487">
    <property type="entry name" value="DEXDc"/>
    <property type="match status" value="1"/>
</dbReference>
<dbReference type="InterPro" id="IPR006171">
    <property type="entry name" value="TOPRIM_dom"/>
</dbReference>
<dbReference type="Pfam" id="PF17915">
    <property type="entry name" value="zf_Rg"/>
    <property type="match status" value="1"/>
</dbReference>
<dbReference type="SUPFAM" id="SSF52540">
    <property type="entry name" value="P-loop containing nucleoside triphosphate hydrolases"/>
    <property type="match status" value="2"/>
</dbReference>
<keyword evidence="16" id="KW-0175">Coiled coil</keyword>
<evidence type="ECO:0000313" key="22">
    <source>
        <dbReference type="Proteomes" id="UP000001366"/>
    </source>
</evidence>
<dbReference type="InterPro" id="IPR040569">
    <property type="entry name" value="Znf_Rg"/>
</dbReference>
<gene>
    <name evidence="14 21" type="primary">rgy</name>
    <name evidence="21" type="ordered locus">PERMA_0402</name>
</gene>
<dbReference type="GO" id="GO:0008094">
    <property type="term" value="F:ATP-dependent activity, acting on DNA"/>
    <property type="evidence" value="ECO:0007669"/>
    <property type="project" value="UniProtKB-UniRule"/>
</dbReference>
<keyword evidence="8 14" id="KW-0067">ATP-binding</keyword>
<dbReference type="Gene3D" id="1.10.290.10">
    <property type="entry name" value="Topoisomerase I, domain 4"/>
    <property type="match status" value="1"/>
</dbReference>
<dbReference type="GO" id="GO:0016887">
    <property type="term" value="F:ATP hydrolysis activity"/>
    <property type="evidence" value="ECO:0007669"/>
    <property type="project" value="RHEA"/>
</dbReference>
<dbReference type="Pfam" id="PF01131">
    <property type="entry name" value="Topoisom_bac"/>
    <property type="match status" value="1"/>
</dbReference>
<reference evidence="21 22" key="1">
    <citation type="journal article" date="2009" name="J. Bacteriol.">
        <title>Complete and draft genome sequences of six members of the Aquificales.</title>
        <authorList>
            <person name="Reysenbach A.L."/>
            <person name="Hamamura N."/>
            <person name="Podar M."/>
            <person name="Griffiths E."/>
            <person name="Ferreira S."/>
            <person name="Hochstein R."/>
            <person name="Heidelberg J."/>
            <person name="Johnson J."/>
            <person name="Mead D."/>
            <person name="Pohorille A."/>
            <person name="Sarmiento M."/>
            <person name="Schweighofer K."/>
            <person name="Seshadri R."/>
            <person name="Voytek M.A."/>
        </authorList>
    </citation>
    <scope>NUCLEOTIDE SEQUENCE [LARGE SCALE GENOMIC DNA]</scope>
    <source>
        <strain evidence="22">DSM 14350 / EX-H1</strain>
    </source>
</reference>
<dbReference type="PRINTS" id="PR00417">
    <property type="entry name" value="PRTPISMRASEI"/>
</dbReference>
<evidence type="ECO:0000256" key="13">
    <source>
        <dbReference type="ARBA" id="ARBA00049360"/>
    </source>
</evidence>
<comment type="function">
    <text evidence="15">Modifies the topological state of DNA by introducing positive supercoils in an ATP-dependent process, increasing the linking number in steps of +1. Binds to single-stranded DNA, transiently cleaves and then rejoins the ends, introducing a positive supercoil in the process. The scissile phosphodiester is attacked by the catalytic tyrosine of the enzyme, resulting in the formation of a DNA-(5'-phosphotyrosyl)-enzyme intermediate. Involved in rewinding DNA strands in regions of the chromosome that have opened up to allow replication, transcription, DNA repair and/or for DNA protection.</text>
</comment>
<dbReference type="CDD" id="cd18798">
    <property type="entry name" value="SF2_C_reverse_gyrase"/>
    <property type="match status" value="1"/>
</dbReference>
<dbReference type="Pfam" id="PF01751">
    <property type="entry name" value="Toprim"/>
    <property type="match status" value="1"/>
</dbReference>
<proteinExistence type="inferred from homology"/>
<dbReference type="InterPro" id="IPR027417">
    <property type="entry name" value="P-loop_NTPase"/>
</dbReference>
<feature type="active site" description="O-(5'-phospho-DNA)-tyrosine intermediate" evidence="14">
    <location>
        <position position="899"/>
    </location>
</feature>
<evidence type="ECO:0000259" key="20">
    <source>
        <dbReference type="PROSITE" id="PS52039"/>
    </source>
</evidence>
<feature type="coiled-coil region" evidence="16">
    <location>
        <begin position="1114"/>
        <end position="1152"/>
    </location>
</feature>
<comment type="function">
    <text evidence="14">Modifies the topological state of DNA by introducing positive supercoils in an ATP-dependent process, increasing the linking number in steps of +1. Binds to single-stranded DNA, transiently cleaves and then rejoins the ends, introducing a positive supercoil in the process. The scissile phosphodiester is attacked by the catalytic tyrosine of the enzyme, resulting in the formation of a DNA-(5'-phosphotyrosyl)-enzyme intermediate. Probably involved in rewinding DNA strands in regions of the chromosome that have opened up to allow replication, transcription, DNA repair and/or for DNA protection.</text>
</comment>
<dbReference type="Gene3D" id="3.40.50.300">
    <property type="entry name" value="P-loop containing nucleotide triphosphate hydrolases"/>
    <property type="match status" value="3"/>
</dbReference>
<dbReference type="SMART" id="SM00493">
    <property type="entry name" value="TOPRIM"/>
    <property type="match status" value="1"/>
</dbReference>
<dbReference type="PANTHER" id="PTHR43505">
    <property type="entry name" value="REVERSE GYRASE"/>
    <property type="match status" value="1"/>
</dbReference>
<dbReference type="InterPro" id="IPR003602">
    <property type="entry name" value="Topo_IA_DNA-bd_dom"/>
</dbReference>
<feature type="domain" description="Helicase ATP-binding" evidence="18">
    <location>
        <begin position="85"/>
        <end position="247"/>
    </location>
</feature>
<evidence type="ECO:0000256" key="5">
    <source>
        <dbReference type="ARBA" id="ARBA00022741"/>
    </source>
</evidence>
<evidence type="ECO:0000256" key="16">
    <source>
        <dbReference type="SAM" id="Coils"/>
    </source>
</evidence>
<evidence type="ECO:0000259" key="18">
    <source>
        <dbReference type="PROSITE" id="PS51192"/>
    </source>
</evidence>
<dbReference type="Proteomes" id="UP000001366">
    <property type="component" value="Chromosome"/>
</dbReference>
<keyword evidence="9 14" id="KW-0799">Topoisomerase</keyword>
<evidence type="ECO:0000256" key="3">
    <source>
        <dbReference type="ARBA" id="ARBA00022490"/>
    </source>
</evidence>
<protein>
    <recommendedName>
        <fullName evidence="14 15">Reverse gyrase</fullName>
        <ecNumber evidence="14">5.6.2.-</ecNumber>
    </recommendedName>
</protein>
<dbReference type="InterPro" id="IPR011545">
    <property type="entry name" value="DEAD/DEAH_box_helicase_dom"/>
</dbReference>
<dbReference type="Gene3D" id="3.40.50.140">
    <property type="match status" value="1"/>
</dbReference>